<organism evidence="4 5">
    <name type="scientific">Actinomadura rubrobrunea</name>
    <dbReference type="NCBI Taxonomy" id="115335"/>
    <lineage>
        <taxon>Bacteria</taxon>
        <taxon>Bacillati</taxon>
        <taxon>Actinomycetota</taxon>
        <taxon>Actinomycetes</taxon>
        <taxon>Streptosporangiales</taxon>
        <taxon>Thermomonosporaceae</taxon>
        <taxon>Actinomadura</taxon>
    </lineage>
</organism>
<evidence type="ECO:0000259" key="3">
    <source>
        <dbReference type="Pfam" id="PF13462"/>
    </source>
</evidence>
<dbReference type="Gene3D" id="3.40.30.10">
    <property type="entry name" value="Glutaredoxin"/>
    <property type="match status" value="1"/>
</dbReference>
<accession>A0A9W6PUG9</accession>
<evidence type="ECO:0000313" key="5">
    <source>
        <dbReference type="Proteomes" id="UP001165124"/>
    </source>
</evidence>
<sequence>MDRAGRAVEGLRLLLAVVGAVAVIAAALAIVVALRARERDGGPSSGPGTYRGPLAPASRAPDGAVVMTQPGVRRPVLEIFEDFQCPLCRAMEHAVGPTIKMLAAERKVKVVYWPFQRYRGAEGEPMASNSRRAANAALCAPADRWAAYRDLLFAHQPEEGVPGFAPADLVGWGREAGIRGARFASCVEDMREAARLDALTRYAARTRGVTDAPAVFLDGRSLDAPGQLLDAGALERAVLAAGRR</sequence>
<feature type="transmembrane region" description="Helical" evidence="2">
    <location>
        <begin position="12"/>
        <end position="34"/>
    </location>
</feature>
<gene>
    <name evidence="4" type="ORF">Arub01_14600</name>
</gene>
<protein>
    <recommendedName>
        <fullName evidence="3">Thioredoxin-like fold domain-containing protein</fullName>
    </recommendedName>
</protein>
<dbReference type="RefSeq" id="WP_067910868.1">
    <property type="nucleotide sequence ID" value="NZ_BSRZ01000002.1"/>
</dbReference>
<evidence type="ECO:0000256" key="1">
    <source>
        <dbReference type="SAM" id="MobiDB-lite"/>
    </source>
</evidence>
<feature type="domain" description="Thioredoxin-like fold" evidence="3">
    <location>
        <begin position="76"/>
        <end position="225"/>
    </location>
</feature>
<dbReference type="SUPFAM" id="SSF52833">
    <property type="entry name" value="Thioredoxin-like"/>
    <property type="match status" value="1"/>
</dbReference>
<dbReference type="AlphaFoldDB" id="A0A9W6PUG9"/>
<keyword evidence="2" id="KW-0472">Membrane</keyword>
<comment type="caution">
    <text evidence="4">The sequence shown here is derived from an EMBL/GenBank/DDBJ whole genome shotgun (WGS) entry which is preliminary data.</text>
</comment>
<evidence type="ECO:0000313" key="4">
    <source>
        <dbReference type="EMBL" id="GLW63216.1"/>
    </source>
</evidence>
<dbReference type="Pfam" id="PF13462">
    <property type="entry name" value="Thioredoxin_4"/>
    <property type="match status" value="1"/>
</dbReference>
<name>A0A9W6PUG9_9ACTN</name>
<reference evidence="4" key="1">
    <citation type="submission" date="2023-02" db="EMBL/GenBank/DDBJ databases">
        <title>Actinomadura rubrobrunea NBRC 14622.</title>
        <authorList>
            <person name="Ichikawa N."/>
            <person name="Sato H."/>
            <person name="Tonouchi N."/>
        </authorList>
    </citation>
    <scope>NUCLEOTIDE SEQUENCE</scope>
    <source>
        <strain evidence="4">NBRC 14622</strain>
    </source>
</reference>
<evidence type="ECO:0000256" key="2">
    <source>
        <dbReference type="SAM" id="Phobius"/>
    </source>
</evidence>
<dbReference type="EMBL" id="BSRZ01000002">
    <property type="protein sequence ID" value="GLW63216.1"/>
    <property type="molecule type" value="Genomic_DNA"/>
</dbReference>
<feature type="region of interest" description="Disordered" evidence="1">
    <location>
        <begin position="39"/>
        <end position="62"/>
    </location>
</feature>
<keyword evidence="2" id="KW-1133">Transmembrane helix</keyword>
<dbReference type="InterPro" id="IPR036249">
    <property type="entry name" value="Thioredoxin-like_sf"/>
</dbReference>
<keyword evidence="2" id="KW-0812">Transmembrane</keyword>
<keyword evidence="5" id="KW-1185">Reference proteome</keyword>
<dbReference type="Proteomes" id="UP001165124">
    <property type="component" value="Unassembled WGS sequence"/>
</dbReference>
<dbReference type="InterPro" id="IPR012336">
    <property type="entry name" value="Thioredoxin-like_fold"/>
</dbReference>
<proteinExistence type="predicted"/>